<sequence>MPRYRGLAVAAVAVMTTLVAPASAAQAADPTDKAAVLAAWTQPAAASYTAWNNARLNQAAWASYGFDWTTDYCTTSPDQPSGFDFRLACRRHDFGYRNYDAAGLFPANKTRLDETLYADLSRRCDTYNAIVRPACDGLAWTYYQAARQLGRPKVSPAELERAERMKNDALRRAAAEPGASRR</sequence>
<evidence type="ECO:0000313" key="3">
    <source>
        <dbReference type="EMBL" id="MCO8275537.1"/>
    </source>
</evidence>
<feature type="chain" id="PRO_5045607195" evidence="2">
    <location>
        <begin position="28"/>
        <end position="182"/>
    </location>
</feature>
<dbReference type="EMBL" id="JAMYJR010000038">
    <property type="protein sequence ID" value="MCO8275537.1"/>
    <property type="molecule type" value="Genomic_DNA"/>
</dbReference>
<evidence type="ECO:0000256" key="2">
    <source>
        <dbReference type="SAM" id="SignalP"/>
    </source>
</evidence>
<organism evidence="3 4">
    <name type="scientific">Paractinoplanes aksuensis</name>
    <dbReference type="NCBI Taxonomy" id="2939490"/>
    <lineage>
        <taxon>Bacteria</taxon>
        <taxon>Bacillati</taxon>
        <taxon>Actinomycetota</taxon>
        <taxon>Actinomycetes</taxon>
        <taxon>Micromonosporales</taxon>
        <taxon>Micromonosporaceae</taxon>
        <taxon>Paractinoplanes</taxon>
    </lineage>
</organism>
<evidence type="ECO:0000313" key="4">
    <source>
        <dbReference type="Proteomes" id="UP001523369"/>
    </source>
</evidence>
<dbReference type="InterPro" id="IPR036444">
    <property type="entry name" value="PLipase_A2_dom_sf"/>
</dbReference>
<keyword evidence="2" id="KW-0732">Signal</keyword>
<comment type="caution">
    <text evidence="3">The sequence shown here is derived from an EMBL/GenBank/DDBJ whole genome shotgun (WGS) entry which is preliminary data.</text>
</comment>
<gene>
    <name evidence="3" type="ORF">M1L60_33630</name>
</gene>
<dbReference type="Pfam" id="PF09056">
    <property type="entry name" value="Phospholip_A2_3"/>
    <property type="match status" value="1"/>
</dbReference>
<evidence type="ECO:0000256" key="1">
    <source>
        <dbReference type="SAM" id="MobiDB-lite"/>
    </source>
</evidence>
<feature type="signal peptide" evidence="2">
    <location>
        <begin position="1"/>
        <end position="27"/>
    </location>
</feature>
<dbReference type="InterPro" id="IPR015141">
    <property type="entry name" value="PLipase_A2_prok/fun"/>
</dbReference>
<feature type="compositionally biased region" description="Basic and acidic residues" evidence="1">
    <location>
        <begin position="158"/>
        <end position="174"/>
    </location>
</feature>
<dbReference type="RefSeq" id="WP_253241600.1">
    <property type="nucleotide sequence ID" value="NZ_JAMYJR010000038.1"/>
</dbReference>
<dbReference type="Proteomes" id="UP001523369">
    <property type="component" value="Unassembled WGS sequence"/>
</dbReference>
<protein>
    <submittedName>
        <fullName evidence="3">Phospholipase</fullName>
    </submittedName>
</protein>
<name>A0ABT1DXE1_9ACTN</name>
<dbReference type="Gene3D" id="1.20.90.10">
    <property type="entry name" value="Phospholipase A2 domain"/>
    <property type="match status" value="1"/>
</dbReference>
<keyword evidence="4" id="KW-1185">Reference proteome</keyword>
<feature type="region of interest" description="Disordered" evidence="1">
    <location>
        <begin position="153"/>
        <end position="182"/>
    </location>
</feature>
<dbReference type="SUPFAM" id="SSF48619">
    <property type="entry name" value="Phospholipase A2, PLA2"/>
    <property type="match status" value="1"/>
</dbReference>
<reference evidence="3 4" key="1">
    <citation type="submission" date="2022-06" db="EMBL/GenBank/DDBJ databases">
        <title>New Species of the Genus Actinoplanes, ActinopZanes ferrugineus.</title>
        <authorList>
            <person name="Ding P."/>
        </authorList>
    </citation>
    <scope>NUCLEOTIDE SEQUENCE [LARGE SCALE GENOMIC DNA]</scope>
    <source>
        <strain evidence="3 4">TRM88003</strain>
    </source>
</reference>
<accession>A0ABT1DXE1</accession>
<proteinExistence type="predicted"/>